<dbReference type="Gene3D" id="3.40.50.300">
    <property type="entry name" value="P-loop containing nucleotide triphosphate hydrolases"/>
    <property type="match status" value="1"/>
</dbReference>
<dbReference type="InterPro" id="IPR027417">
    <property type="entry name" value="P-loop_NTPase"/>
</dbReference>
<evidence type="ECO:0000313" key="4">
    <source>
        <dbReference type="EMBL" id="CQR64209.1"/>
    </source>
</evidence>
<keyword evidence="2" id="KW-0812">Transmembrane</keyword>
<accession>A0A0F7VUG8</accession>
<reference evidence="4 5" key="1">
    <citation type="submission" date="2015-02" db="EMBL/GenBank/DDBJ databases">
        <authorList>
            <person name="Gomez-Escribano P.J."/>
        </authorList>
    </citation>
    <scope>NUCLEOTIDE SEQUENCE [LARGE SCALE GENOMIC DNA]</scope>
    <source>
        <strain evidence="5">C34 (DSM 42122 / NRRL B-24963)</strain>
    </source>
</reference>
<dbReference type="SUPFAM" id="SSF52540">
    <property type="entry name" value="P-loop containing nucleoside triphosphate hydrolases"/>
    <property type="match status" value="1"/>
</dbReference>
<evidence type="ECO:0000256" key="1">
    <source>
        <dbReference type="SAM" id="MobiDB-lite"/>
    </source>
</evidence>
<evidence type="ECO:0000313" key="5">
    <source>
        <dbReference type="Proteomes" id="UP000035016"/>
    </source>
</evidence>
<organism evidence="4 5">
    <name type="scientific">Streptomyces leeuwenhoekii</name>
    <dbReference type="NCBI Taxonomy" id="1437453"/>
    <lineage>
        <taxon>Bacteria</taxon>
        <taxon>Bacillati</taxon>
        <taxon>Actinomycetota</taxon>
        <taxon>Actinomycetes</taxon>
        <taxon>Kitasatosporales</taxon>
        <taxon>Streptomycetaceae</taxon>
        <taxon>Streptomyces</taxon>
    </lineage>
</organism>
<keyword evidence="2" id="KW-0472">Membrane</keyword>
<feature type="region of interest" description="Disordered" evidence="1">
    <location>
        <begin position="423"/>
        <end position="465"/>
    </location>
</feature>
<dbReference type="EMBL" id="LN831790">
    <property type="protein sequence ID" value="CQR64209.1"/>
    <property type="molecule type" value="Genomic_DNA"/>
</dbReference>
<evidence type="ECO:0000259" key="3">
    <source>
        <dbReference type="PROSITE" id="PS50837"/>
    </source>
</evidence>
<gene>
    <name evidence="4" type="primary">sle_47510</name>
</gene>
<dbReference type="Proteomes" id="UP000035016">
    <property type="component" value="Chromosome Chromosome"/>
</dbReference>
<evidence type="ECO:0000256" key="2">
    <source>
        <dbReference type="SAM" id="Phobius"/>
    </source>
</evidence>
<feature type="transmembrane region" description="Helical" evidence="2">
    <location>
        <begin position="50"/>
        <end position="71"/>
    </location>
</feature>
<feature type="domain" description="NACHT" evidence="3">
    <location>
        <begin position="167"/>
        <end position="288"/>
    </location>
</feature>
<dbReference type="InterPro" id="IPR007111">
    <property type="entry name" value="NACHT_NTPase"/>
</dbReference>
<name>A0A0F7VUG8_STRLW</name>
<protein>
    <recommendedName>
        <fullName evidence="3">NACHT domain-containing protein</fullName>
    </recommendedName>
</protein>
<sequence>MRRGNRHTRLALWGLGLAVAIPVVGALLWTARTLGDGKLGAGDQAGVLGFGAAAVGVLLGVASLVVAWLGYRVDRRESATATGTAAIADAFALAVRDEWEAEARLRRLNDPYALPVSWTAADEELVEPWADLIARSDAREASVTGPADLSGRDDGIGDLFQHRLPIRRLVVLGEPGSGKSMLLVRLLLDLCARRSSGDPVPVLFSLSVWDPAADDLIPWLEQQLCTHYPALAAERDGSTRARALLEHRLVLPLLDGFDEMAPAAQAVALDAINRALPVGHPFVLSSRTAEYRRALTPHSGVPVRLNGAAAIVLEPLGSDTAAAYLARDAGGIHSASAARWSPVLARLGTHSPVGEALDTPLTLFLARTIYNPRPGDGADDLPDPARLCNERDFPDADAVRTHLFEAYVPRPRPRPLLRAGKRTCRATPGWRPGRAARSHLEPGRRARGRRSVHAHPRGRPLPFEGCRSRRASRYRTASLQRRVFGPCRCQ</sequence>
<dbReference type="AlphaFoldDB" id="A0A0F7VUG8"/>
<dbReference type="KEGG" id="sle:sle_47510"/>
<keyword evidence="2" id="KW-1133">Transmembrane helix</keyword>
<dbReference type="PROSITE" id="PS50837">
    <property type="entry name" value="NACHT"/>
    <property type="match status" value="1"/>
</dbReference>
<dbReference type="Pfam" id="PF05729">
    <property type="entry name" value="NACHT"/>
    <property type="match status" value="1"/>
</dbReference>
<feature type="compositionally biased region" description="Basic residues" evidence="1">
    <location>
        <begin position="445"/>
        <end position="458"/>
    </location>
</feature>
<proteinExistence type="predicted"/>